<dbReference type="STRING" id="717231.Flexsi_0633"/>
<dbReference type="eggNOG" id="COG3264">
    <property type="taxonomic scope" value="Bacteria"/>
</dbReference>
<keyword evidence="6 7" id="KW-0472">Membrane</keyword>
<dbReference type="InterPro" id="IPR049278">
    <property type="entry name" value="MS_channel_C"/>
</dbReference>
<dbReference type="HOGENOM" id="CLU_037945_1_1_0"/>
<evidence type="ECO:0000256" key="1">
    <source>
        <dbReference type="ARBA" id="ARBA00004651"/>
    </source>
</evidence>
<evidence type="ECO:0000313" key="12">
    <source>
        <dbReference type="Proteomes" id="UP000006621"/>
    </source>
</evidence>
<dbReference type="InterPro" id="IPR011014">
    <property type="entry name" value="MscS_channel_TM-2"/>
</dbReference>
<comment type="subcellular location">
    <subcellularLocation>
        <location evidence="1">Cell membrane</location>
        <topology evidence="1">Multi-pass membrane protein</topology>
    </subcellularLocation>
</comment>
<evidence type="ECO:0000256" key="7">
    <source>
        <dbReference type="SAM" id="Phobius"/>
    </source>
</evidence>
<proteinExistence type="inferred from homology"/>
<dbReference type="InterPro" id="IPR006685">
    <property type="entry name" value="MscS_channel_2nd"/>
</dbReference>
<evidence type="ECO:0000259" key="9">
    <source>
        <dbReference type="Pfam" id="PF21082"/>
    </source>
</evidence>
<accession>F8E3N7</accession>
<keyword evidence="3" id="KW-1003">Cell membrane</keyword>
<dbReference type="Pfam" id="PF00924">
    <property type="entry name" value="MS_channel_2nd"/>
    <property type="match status" value="1"/>
</dbReference>
<feature type="domain" description="Mechanosensitive ion channel MscS" evidence="8">
    <location>
        <begin position="101"/>
        <end position="164"/>
    </location>
</feature>
<evidence type="ECO:0000256" key="2">
    <source>
        <dbReference type="ARBA" id="ARBA00008017"/>
    </source>
</evidence>
<dbReference type="SUPFAM" id="SSF50182">
    <property type="entry name" value="Sm-like ribonucleoproteins"/>
    <property type="match status" value="1"/>
</dbReference>
<dbReference type="PANTHER" id="PTHR30221:SF1">
    <property type="entry name" value="SMALL-CONDUCTANCE MECHANOSENSITIVE CHANNEL"/>
    <property type="match status" value="1"/>
</dbReference>
<dbReference type="Gene3D" id="2.30.30.60">
    <property type="match status" value="1"/>
</dbReference>
<dbReference type="InterPro" id="IPR011066">
    <property type="entry name" value="MscS_channel_C_sf"/>
</dbReference>
<dbReference type="InterPro" id="IPR010920">
    <property type="entry name" value="LSM_dom_sf"/>
</dbReference>
<dbReference type="Pfam" id="PF21082">
    <property type="entry name" value="MS_channel_3rd"/>
    <property type="match status" value="1"/>
</dbReference>
<dbReference type="InterPro" id="IPR045275">
    <property type="entry name" value="MscS_archaea/bacteria_type"/>
</dbReference>
<feature type="transmembrane region" description="Helical" evidence="7">
    <location>
        <begin position="82"/>
        <end position="112"/>
    </location>
</feature>
<keyword evidence="12" id="KW-1185">Reference proteome</keyword>
<sequence>MNIQMISEYATTYGLKIILAILIFVIGKIVAKWLKRLIAKLTAKGNVDQTLSNFLGDLTYILAMIIVIIIALNNLGVKTTSLIAVLGAATLAIGLSLQSNLANLGSGILLLFNRPFKVGDYVEAAGIGGTIEKVSLFQTEMVTPDNKKIFIPNSSITSSSITNYGAYDTRRLDLTVEIDYQDDVEKTKQILKELAESDSRVLSEPEPQIEVTELGANGIILIFRPWVKSSDYWPLRFSMLAQINEAFKKNGISIPYPQMDVHVKHTEGE</sequence>
<keyword evidence="5 7" id="KW-1133">Transmembrane helix</keyword>
<dbReference type="InterPro" id="IPR023408">
    <property type="entry name" value="MscS_beta-dom_sf"/>
</dbReference>
<dbReference type="AlphaFoldDB" id="F8E3N7"/>
<dbReference type="InterPro" id="IPR008910">
    <property type="entry name" value="MSC_TM_helix"/>
</dbReference>
<evidence type="ECO:0000256" key="4">
    <source>
        <dbReference type="ARBA" id="ARBA00022692"/>
    </source>
</evidence>
<evidence type="ECO:0000256" key="5">
    <source>
        <dbReference type="ARBA" id="ARBA00022989"/>
    </source>
</evidence>
<feature type="domain" description="Mechanosensitive ion channel MscS C-terminal" evidence="9">
    <location>
        <begin position="173"/>
        <end position="254"/>
    </location>
</feature>
<dbReference type="SUPFAM" id="SSF82861">
    <property type="entry name" value="Mechanosensitive channel protein MscS (YggB), transmembrane region"/>
    <property type="match status" value="1"/>
</dbReference>
<dbReference type="EMBL" id="CP002858">
    <property type="protein sequence ID" value="AEI14310.1"/>
    <property type="molecule type" value="Genomic_DNA"/>
</dbReference>
<dbReference type="Proteomes" id="UP000006621">
    <property type="component" value="Chromosome"/>
</dbReference>
<evidence type="ECO:0000256" key="3">
    <source>
        <dbReference type="ARBA" id="ARBA00022475"/>
    </source>
</evidence>
<reference evidence="11 12" key="1">
    <citation type="journal article" date="2011" name="Stand. Genomic Sci.">
        <title>Genome sequence of the moderately thermophilic halophile Flexistipes sinusarabici strain (MAS10).</title>
        <authorList>
            <person name="Lapidus A."/>
            <person name="Chertkov O."/>
            <person name="Nolan M."/>
            <person name="Lucas S."/>
            <person name="Hammon N."/>
            <person name="Deshpande S."/>
            <person name="Cheng J.F."/>
            <person name="Tapia R."/>
            <person name="Han C."/>
            <person name="Goodwin L."/>
            <person name="Pitluck S."/>
            <person name="Liolios K."/>
            <person name="Pagani I."/>
            <person name="Ivanova N."/>
            <person name="Huntemann M."/>
            <person name="Mavromatis K."/>
            <person name="Mikhailova N."/>
            <person name="Pati A."/>
            <person name="Chen A."/>
            <person name="Palaniappan K."/>
            <person name="Land M."/>
            <person name="Hauser L."/>
            <person name="Brambilla E.M."/>
            <person name="Rohde M."/>
            <person name="Abt B."/>
            <person name="Spring S."/>
            <person name="Goker M."/>
            <person name="Bristow J."/>
            <person name="Eisen J.A."/>
            <person name="Markowitz V."/>
            <person name="Hugenholtz P."/>
            <person name="Kyrpides N.C."/>
            <person name="Klenk H.P."/>
            <person name="Woyke T."/>
        </authorList>
    </citation>
    <scope>NUCLEOTIDE SEQUENCE [LARGE SCALE GENOMIC DNA]</scope>
    <source>
        <strain evidence="12">DSM 4947 / MAS 10</strain>
    </source>
</reference>
<feature type="domain" description="Mechanosensitive ion channel transmembrane helices 2/3" evidence="10">
    <location>
        <begin position="58"/>
        <end position="98"/>
    </location>
</feature>
<dbReference type="RefSeq" id="WP_013885815.1">
    <property type="nucleotide sequence ID" value="NC_015672.1"/>
</dbReference>
<dbReference type="KEGG" id="fsi:Flexsi_0633"/>
<evidence type="ECO:0000259" key="8">
    <source>
        <dbReference type="Pfam" id="PF00924"/>
    </source>
</evidence>
<keyword evidence="4 7" id="KW-0812">Transmembrane</keyword>
<dbReference type="Pfam" id="PF05552">
    <property type="entry name" value="MS_channel_1st_1"/>
    <property type="match status" value="1"/>
</dbReference>
<feature type="transmembrane region" description="Helical" evidence="7">
    <location>
        <begin position="54"/>
        <end position="76"/>
    </location>
</feature>
<evidence type="ECO:0000256" key="6">
    <source>
        <dbReference type="ARBA" id="ARBA00023136"/>
    </source>
</evidence>
<organism evidence="11 12">
    <name type="scientific">Flexistipes sinusarabici (strain ATCC 49648 / DSM 4947 / MAS 10)</name>
    <dbReference type="NCBI Taxonomy" id="717231"/>
    <lineage>
        <taxon>Bacteria</taxon>
        <taxon>Pseudomonadati</taxon>
        <taxon>Deferribacterota</taxon>
        <taxon>Deferribacteres</taxon>
        <taxon>Deferribacterales</taxon>
        <taxon>Flexistipitaceae</taxon>
        <taxon>Flexistipes</taxon>
    </lineage>
</organism>
<dbReference type="InterPro" id="IPR049142">
    <property type="entry name" value="MS_channel_1st"/>
</dbReference>
<dbReference type="Gene3D" id="3.30.70.100">
    <property type="match status" value="1"/>
</dbReference>
<dbReference type="Gene3D" id="1.10.287.1260">
    <property type="match status" value="1"/>
</dbReference>
<dbReference type="PANTHER" id="PTHR30221">
    <property type="entry name" value="SMALL-CONDUCTANCE MECHANOSENSITIVE CHANNEL"/>
    <property type="match status" value="1"/>
</dbReference>
<dbReference type="GO" id="GO:0005886">
    <property type="term" value="C:plasma membrane"/>
    <property type="evidence" value="ECO:0007669"/>
    <property type="project" value="UniProtKB-SubCell"/>
</dbReference>
<feature type="transmembrane region" description="Helical" evidence="7">
    <location>
        <begin position="13"/>
        <end position="34"/>
    </location>
</feature>
<dbReference type="SUPFAM" id="SSF82689">
    <property type="entry name" value="Mechanosensitive channel protein MscS (YggB), C-terminal domain"/>
    <property type="match status" value="1"/>
</dbReference>
<dbReference type="GO" id="GO:0008381">
    <property type="term" value="F:mechanosensitive monoatomic ion channel activity"/>
    <property type="evidence" value="ECO:0007669"/>
    <property type="project" value="InterPro"/>
</dbReference>
<evidence type="ECO:0000313" key="11">
    <source>
        <dbReference type="EMBL" id="AEI14310.1"/>
    </source>
</evidence>
<reference evidence="12" key="2">
    <citation type="submission" date="2011-06" db="EMBL/GenBank/DDBJ databases">
        <title>The complete genome of Flexistipes sinusarabici DSM 4947.</title>
        <authorList>
            <person name="Lucas S."/>
            <person name="Han J."/>
            <person name="Lapidus A."/>
            <person name="Bruce D."/>
            <person name="Goodwin L."/>
            <person name="Pitluck S."/>
            <person name="Peters L."/>
            <person name="Kyrpides N."/>
            <person name="Mavromatis K."/>
            <person name="Ivanova N."/>
            <person name="Mikhailova N."/>
            <person name="Chertkov O."/>
            <person name="Detter J.C."/>
            <person name="Tapia R."/>
            <person name="Han C."/>
            <person name="Land M."/>
            <person name="Hauser L."/>
            <person name="Markowitz V."/>
            <person name="Cheng J.-F."/>
            <person name="Hugenholtz P."/>
            <person name="Woyke T."/>
            <person name="Wu D."/>
            <person name="Spring S."/>
            <person name="Schroeder M."/>
            <person name="Brambilla E."/>
            <person name="Klenk H.-P."/>
            <person name="Eisen J.A."/>
        </authorList>
    </citation>
    <scope>NUCLEOTIDE SEQUENCE [LARGE SCALE GENOMIC DNA]</scope>
    <source>
        <strain evidence="12">DSM 4947 / MAS 10</strain>
    </source>
</reference>
<protein>
    <submittedName>
        <fullName evidence="11">MscS Mechanosensitive ion channel</fullName>
    </submittedName>
</protein>
<comment type="similarity">
    <text evidence="2">Belongs to the MscS (TC 1.A.23) family.</text>
</comment>
<dbReference type="Pfam" id="PF21088">
    <property type="entry name" value="MS_channel_1st"/>
    <property type="match status" value="1"/>
</dbReference>
<name>F8E3N7_FLESM</name>
<gene>
    <name evidence="11" type="ordered locus">Flexsi_0633</name>
</gene>
<evidence type="ECO:0000259" key="10">
    <source>
        <dbReference type="Pfam" id="PF21088"/>
    </source>
</evidence>